<evidence type="ECO:0000313" key="4">
    <source>
        <dbReference type="EMBL" id="CAB4631752.1"/>
    </source>
</evidence>
<dbReference type="InterPro" id="IPR050832">
    <property type="entry name" value="Bact_Acetyltransf"/>
</dbReference>
<name>A0A6J6J431_9ZZZZ</name>
<keyword evidence="2" id="KW-0012">Acyltransferase</keyword>
<dbReference type="InterPro" id="IPR000182">
    <property type="entry name" value="GNAT_dom"/>
</dbReference>
<dbReference type="PANTHER" id="PTHR43877">
    <property type="entry name" value="AMINOALKYLPHOSPHONATE N-ACETYLTRANSFERASE-RELATED-RELATED"/>
    <property type="match status" value="1"/>
</dbReference>
<dbReference type="NCBIfam" id="TIGR01575">
    <property type="entry name" value="rimI"/>
    <property type="match status" value="1"/>
</dbReference>
<sequence>MSHQLRPATEADLNSIMELEKASFGNDSWSRPVMKAELLATHTYYLVAYEDEKILGYAGLSKLASASSADIQTIAVIDLYRKKGIGRDLMERLISQARTLGATLLFLEVREDKTAPQALYKSLGFESIDRRENYYQPDGIAAIVMRLELQ</sequence>
<dbReference type="InterPro" id="IPR016181">
    <property type="entry name" value="Acyl_CoA_acyltransferase"/>
</dbReference>
<dbReference type="EMBL" id="CAEZVM010000019">
    <property type="protein sequence ID" value="CAB4631752.1"/>
    <property type="molecule type" value="Genomic_DNA"/>
</dbReference>
<reference evidence="4" key="1">
    <citation type="submission" date="2020-05" db="EMBL/GenBank/DDBJ databases">
        <authorList>
            <person name="Chiriac C."/>
            <person name="Salcher M."/>
            <person name="Ghai R."/>
            <person name="Kavagutti S V."/>
        </authorList>
    </citation>
    <scope>NUCLEOTIDE SEQUENCE</scope>
</reference>
<dbReference type="GO" id="GO:0008080">
    <property type="term" value="F:N-acetyltransferase activity"/>
    <property type="evidence" value="ECO:0007669"/>
    <property type="project" value="InterPro"/>
</dbReference>
<organism evidence="4">
    <name type="scientific">freshwater metagenome</name>
    <dbReference type="NCBI Taxonomy" id="449393"/>
    <lineage>
        <taxon>unclassified sequences</taxon>
        <taxon>metagenomes</taxon>
        <taxon>ecological metagenomes</taxon>
    </lineage>
</organism>
<dbReference type="AlphaFoldDB" id="A0A6J6J431"/>
<gene>
    <name evidence="4" type="ORF">UFOPK2032_00655</name>
</gene>
<dbReference type="Gene3D" id="3.40.630.30">
    <property type="match status" value="1"/>
</dbReference>
<dbReference type="InterPro" id="IPR006464">
    <property type="entry name" value="AcTrfase_RimI/Ard1"/>
</dbReference>
<dbReference type="SUPFAM" id="SSF55729">
    <property type="entry name" value="Acyl-CoA N-acyltransferases (Nat)"/>
    <property type="match status" value="1"/>
</dbReference>
<dbReference type="Pfam" id="PF00583">
    <property type="entry name" value="Acetyltransf_1"/>
    <property type="match status" value="1"/>
</dbReference>
<keyword evidence="1" id="KW-0808">Transferase</keyword>
<accession>A0A6J6J431</accession>
<dbReference type="PROSITE" id="PS51186">
    <property type="entry name" value="GNAT"/>
    <property type="match status" value="1"/>
</dbReference>
<feature type="domain" description="N-acetyltransferase" evidence="3">
    <location>
        <begin position="3"/>
        <end position="150"/>
    </location>
</feature>
<evidence type="ECO:0000256" key="1">
    <source>
        <dbReference type="ARBA" id="ARBA00022679"/>
    </source>
</evidence>
<dbReference type="CDD" id="cd04301">
    <property type="entry name" value="NAT_SF"/>
    <property type="match status" value="1"/>
</dbReference>
<protein>
    <submittedName>
        <fullName evidence="4">Unannotated protein</fullName>
    </submittedName>
</protein>
<evidence type="ECO:0000259" key="3">
    <source>
        <dbReference type="PROSITE" id="PS51186"/>
    </source>
</evidence>
<proteinExistence type="predicted"/>
<evidence type="ECO:0000256" key="2">
    <source>
        <dbReference type="ARBA" id="ARBA00023315"/>
    </source>
</evidence>